<name>A0A1L9VV70_ASPGL</name>
<dbReference type="PANTHER" id="PTHR35563">
    <property type="entry name" value="BARREL METAL-DEPENDENT HYDROLASE, PUTATIVE (AFU_ORTHOLOGUE AFUA_1G16240)-RELATED"/>
    <property type="match status" value="1"/>
</dbReference>
<dbReference type="Pfam" id="PF04909">
    <property type="entry name" value="Amidohydro_2"/>
    <property type="match status" value="1"/>
</dbReference>
<dbReference type="PANTHER" id="PTHR35563:SF2">
    <property type="entry name" value="BARREL METAL-DEPENDENT HYDROLASE, PUTATIVE (AFU_ORTHOLOGUE AFUA_1G16240)-RELATED"/>
    <property type="match status" value="1"/>
</dbReference>
<dbReference type="GeneID" id="34461952"/>
<evidence type="ECO:0000313" key="2">
    <source>
        <dbReference type="EMBL" id="OJJ87810.1"/>
    </source>
</evidence>
<dbReference type="InterPro" id="IPR032466">
    <property type="entry name" value="Metal_Hydrolase"/>
</dbReference>
<proteinExistence type="predicted"/>
<dbReference type="Gene3D" id="3.20.20.140">
    <property type="entry name" value="Metal-dependent hydrolases"/>
    <property type="match status" value="1"/>
</dbReference>
<dbReference type="RefSeq" id="XP_022404493.1">
    <property type="nucleotide sequence ID" value="XM_022545691.1"/>
</dbReference>
<protein>
    <recommendedName>
        <fullName evidence="1">Amidohydrolase-related domain-containing protein</fullName>
    </recommendedName>
</protein>
<dbReference type="VEuPathDB" id="FungiDB:ASPGLDRAFT_42878"/>
<reference evidence="3" key="1">
    <citation type="journal article" date="2017" name="Genome Biol.">
        <title>Comparative genomics reveals high biological diversity and specific adaptations in the industrially and medically important fungal genus Aspergillus.</title>
        <authorList>
            <person name="de Vries R.P."/>
            <person name="Riley R."/>
            <person name="Wiebenga A."/>
            <person name="Aguilar-Osorio G."/>
            <person name="Amillis S."/>
            <person name="Uchima C.A."/>
            <person name="Anderluh G."/>
            <person name="Asadollahi M."/>
            <person name="Askin M."/>
            <person name="Barry K."/>
            <person name="Battaglia E."/>
            <person name="Bayram O."/>
            <person name="Benocci T."/>
            <person name="Braus-Stromeyer S.A."/>
            <person name="Caldana C."/>
            <person name="Canovas D."/>
            <person name="Cerqueira G.C."/>
            <person name="Chen F."/>
            <person name="Chen W."/>
            <person name="Choi C."/>
            <person name="Clum A."/>
            <person name="Dos Santos R.A."/>
            <person name="Damasio A.R."/>
            <person name="Diallinas G."/>
            <person name="Emri T."/>
            <person name="Fekete E."/>
            <person name="Flipphi M."/>
            <person name="Freyberg S."/>
            <person name="Gallo A."/>
            <person name="Gournas C."/>
            <person name="Habgood R."/>
            <person name="Hainaut M."/>
            <person name="Harispe M.L."/>
            <person name="Henrissat B."/>
            <person name="Hilden K.S."/>
            <person name="Hope R."/>
            <person name="Hossain A."/>
            <person name="Karabika E."/>
            <person name="Karaffa L."/>
            <person name="Karanyi Z."/>
            <person name="Krasevec N."/>
            <person name="Kuo A."/>
            <person name="Kusch H."/>
            <person name="LaButti K."/>
            <person name="Lagendijk E.L."/>
            <person name="Lapidus A."/>
            <person name="Levasseur A."/>
            <person name="Lindquist E."/>
            <person name="Lipzen A."/>
            <person name="Logrieco A.F."/>
            <person name="MacCabe A."/>
            <person name="Maekelae M.R."/>
            <person name="Malavazi I."/>
            <person name="Melin P."/>
            <person name="Meyer V."/>
            <person name="Mielnichuk N."/>
            <person name="Miskei M."/>
            <person name="Molnar A.P."/>
            <person name="Mule G."/>
            <person name="Ngan C.Y."/>
            <person name="Orejas M."/>
            <person name="Orosz E."/>
            <person name="Ouedraogo J.P."/>
            <person name="Overkamp K.M."/>
            <person name="Park H.-S."/>
            <person name="Perrone G."/>
            <person name="Piumi F."/>
            <person name="Punt P.J."/>
            <person name="Ram A.F."/>
            <person name="Ramon A."/>
            <person name="Rauscher S."/>
            <person name="Record E."/>
            <person name="Riano-Pachon D.M."/>
            <person name="Robert V."/>
            <person name="Roehrig J."/>
            <person name="Ruller R."/>
            <person name="Salamov A."/>
            <person name="Salih N.S."/>
            <person name="Samson R.A."/>
            <person name="Sandor E."/>
            <person name="Sanguinetti M."/>
            <person name="Schuetze T."/>
            <person name="Sepcic K."/>
            <person name="Shelest E."/>
            <person name="Sherlock G."/>
            <person name="Sophianopoulou V."/>
            <person name="Squina F.M."/>
            <person name="Sun H."/>
            <person name="Susca A."/>
            <person name="Todd R.B."/>
            <person name="Tsang A."/>
            <person name="Unkles S.E."/>
            <person name="van de Wiele N."/>
            <person name="van Rossen-Uffink D."/>
            <person name="Oliveira J.V."/>
            <person name="Vesth T.C."/>
            <person name="Visser J."/>
            <person name="Yu J.-H."/>
            <person name="Zhou M."/>
            <person name="Andersen M.R."/>
            <person name="Archer D.B."/>
            <person name="Baker S.E."/>
            <person name="Benoit I."/>
            <person name="Brakhage A.A."/>
            <person name="Braus G.H."/>
            <person name="Fischer R."/>
            <person name="Frisvad J.C."/>
            <person name="Goldman G.H."/>
            <person name="Houbraken J."/>
            <person name="Oakley B."/>
            <person name="Pocsi I."/>
            <person name="Scazzocchio C."/>
            <person name="Seiboth B."/>
            <person name="vanKuyk P.A."/>
            <person name="Wortman J."/>
            <person name="Dyer P.S."/>
            <person name="Grigoriev I.V."/>
        </authorList>
    </citation>
    <scope>NUCLEOTIDE SEQUENCE [LARGE SCALE GENOMIC DNA]</scope>
    <source>
        <strain evidence="3">CBS 516.65</strain>
    </source>
</reference>
<dbReference type="EMBL" id="KV878890">
    <property type="protein sequence ID" value="OJJ87810.1"/>
    <property type="molecule type" value="Genomic_DNA"/>
</dbReference>
<dbReference type="OrthoDB" id="2135488at2759"/>
<accession>A0A1L9VV70</accession>
<dbReference type="STRING" id="1160497.A0A1L9VV70"/>
<dbReference type="Proteomes" id="UP000184300">
    <property type="component" value="Unassembled WGS sequence"/>
</dbReference>
<dbReference type="SUPFAM" id="SSF51556">
    <property type="entry name" value="Metallo-dependent hydrolases"/>
    <property type="match status" value="1"/>
</dbReference>
<sequence length="346" mass="39234">MASLRLCRLQGAIGRPRLDVLPKTSFLEGLPRVSFAFGTHKEEPRDDVYETQKAAPTLLFKHRLPPRSWDSHMHVVEPQRYPIAADAMYQPPSRTLKDAMAFESSIGVENIVLVQPSIYGTDNSCLLEALKKMGPSRGRGIVVIDPETFEPSTLTEWHTLGVRGVRVNLKSVGKVMNEQELEETLLRHAEIVRPLGWIIQLWVPLHMLPMLERIVPRLGVKICIDHFGGPELSSITWKDNVNLPFDPYSLPGFSSLVSLLRAGKTYVKISAPYRLSKDKQMRDIQAIAIELLRVAPRRVIYASDWPHTRFDGMNIRPFTESCLRWCSSQPGLAERVFCLNTEELLC</sequence>
<dbReference type="AlphaFoldDB" id="A0A1L9VV70"/>
<evidence type="ECO:0000259" key="1">
    <source>
        <dbReference type="Pfam" id="PF04909"/>
    </source>
</evidence>
<feature type="domain" description="Amidohydrolase-related" evidence="1">
    <location>
        <begin position="69"/>
        <end position="312"/>
    </location>
</feature>
<dbReference type="GO" id="GO:0016787">
    <property type="term" value="F:hydrolase activity"/>
    <property type="evidence" value="ECO:0007669"/>
    <property type="project" value="InterPro"/>
</dbReference>
<keyword evidence="3" id="KW-1185">Reference proteome</keyword>
<dbReference type="InterPro" id="IPR006680">
    <property type="entry name" value="Amidohydro-rel"/>
</dbReference>
<evidence type="ECO:0000313" key="3">
    <source>
        <dbReference type="Proteomes" id="UP000184300"/>
    </source>
</evidence>
<organism evidence="2 3">
    <name type="scientific">Aspergillus glaucus CBS 516.65</name>
    <dbReference type="NCBI Taxonomy" id="1160497"/>
    <lineage>
        <taxon>Eukaryota</taxon>
        <taxon>Fungi</taxon>
        <taxon>Dikarya</taxon>
        <taxon>Ascomycota</taxon>
        <taxon>Pezizomycotina</taxon>
        <taxon>Eurotiomycetes</taxon>
        <taxon>Eurotiomycetidae</taxon>
        <taxon>Eurotiales</taxon>
        <taxon>Aspergillaceae</taxon>
        <taxon>Aspergillus</taxon>
        <taxon>Aspergillus subgen. Aspergillus</taxon>
    </lineage>
</organism>
<dbReference type="InterPro" id="IPR052358">
    <property type="entry name" value="Aro_Compnd_Degr_Hydrolases"/>
</dbReference>
<gene>
    <name evidence="2" type="ORF">ASPGLDRAFT_42878</name>
</gene>